<evidence type="ECO:0000256" key="1">
    <source>
        <dbReference type="SAM" id="Phobius"/>
    </source>
</evidence>
<dbReference type="OrthoDB" id="2186744at2"/>
<accession>J7ITC9</accession>
<gene>
    <name evidence="2" type="ordered locus">Desmer_3265</name>
</gene>
<dbReference type="RefSeq" id="WP_014904051.1">
    <property type="nucleotide sequence ID" value="NC_018515.1"/>
</dbReference>
<evidence type="ECO:0008006" key="4">
    <source>
        <dbReference type="Google" id="ProtNLM"/>
    </source>
</evidence>
<name>J7ITC9_DESMD</name>
<dbReference type="Proteomes" id="UP000005262">
    <property type="component" value="Chromosome"/>
</dbReference>
<dbReference type="AlphaFoldDB" id="J7ITC9"/>
<keyword evidence="1" id="KW-0472">Membrane</keyword>
<proteinExistence type="predicted"/>
<keyword evidence="1" id="KW-1133">Transmembrane helix</keyword>
<dbReference type="STRING" id="768704.Desmer_3265"/>
<dbReference type="EMBL" id="CP003629">
    <property type="protein sequence ID" value="AFQ45142.1"/>
    <property type="molecule type" value="Genomic_DNA"/>
</dbReference>
<protein>
    <recommendedName>
        <fullName evidence="4">Hemolysin XhlA</fullName>
    </recommendedName>
</protein>
<reference evidence="3" key="2">
    <citation type="submission" date="2012-08" db="EMBL/GenBank/DDBJ databases">
        <title>Finished genome of Desulfosporosinus meridiei DSM 13257.</title>
        <authorList>
            <person name="Huntemann M."/>
            <person name="Wei C.-L."/>
            <person name="Han J."/>
            <person name="Detter J.C."/>
            <person name="Han C."/>
            <person name="Davenport K."/>
            <person name="Daligault H."/>
            <person name="Erkkila T."/>
            <person name="Gu W."/>
            <person name="Munk A.C.C."/>
            <person name="Teshima H."/>
            <person name="Xu Y."/>
            <person name="Chain P."/>
            <person name="Tapia R."/>
            <person name="Chen A."/>
            <person name="Krypides N."/>
            <person name="Mavromatis K."/>
            <person name="Markowitz V."/>
            <person name="Szeto E."/>
            <person name="Ivanova N."/>
            <person name="Mikhailova N."/>
            <person name="Ovchinnikova G."/>
            <person name="Pagani I."/>
            <person name="Pati A."/>
            <person name="Goodwin L."/>
            <person name="Peters L."/>
            <person name="Pitluck S."/>
            <person name="Woyke T."/>
            <person name="Pester M."/>
            <person name="Spring S."/>
            <person name="Ollivier B."/>
            <person name="Rattei T."/>
            <person name="Klenk H.-P."/>
            <person name="Wagner M."/>
            <person name="Loy A."/>
        </authorList>
    </citation>
    <scope>NUCLEOTIDE SEQUENCE [LARGE SCALE GENOMIC DNA]</scope>
    <source>
        <strain evidence="3">ATCC BAA-275 / DSM 13257 / NCIMB 13706 / S10</strain>
    </source>
</reference>
<sequence length="82" mass="9365">MVDQEVLIDIRERLVRVETKLDTQNGLREKVDCIENKATETEARSKSNSHRIDKLEANNTWLWRTVVGAFISTAIAVIAIIK</sequence>
<evidence type="ECO:0000313" key="2">
    <source>
        <dbReference type="EMBL" id="AFQ45142.1"/>
    </source>
</evidence>
<dbReference type="Pfam" id="PF10779">
    <property type="entry name" value="XhlA"/>
    <property type="match status" value="1"/>
</dbReference>
<dbReference type="InterPro" id="IPR019715">
    <property type="entry name" value="Haemolysin_XhlA"/>
</dbReference>
<reference evidence="2 3" key="1">
    <citation type="journal article" date="2012" name="J. Bacteriol.">
        <title>Complete genome sequences of Desulfosporosinus orientis DSM765T, Desulfosporosinus youngiae DSM17734T, Desulfosporosinus meridiei DSM13257T, and Desulfosporosinus acidiphilus DSM22704T.</title>
        <authorList>
            <person name="Pester M."/>
            <person name="Brambilla E."/>
            <person name="Alazard D."/>
            <person name="Rattei T."/>
            <person name="Weinmaier T."/>
            <person name="Han J."/>
            <person name="Lucas S."/>
            <person name="Lapidus A."/>
            <person name="Cheng J.F."/>
            <person name="Goodwin L."/>
            <person name="Pitluck S."/>
            <person name="Peters L."/>
            <person name="Ovchinnikova G."/>
            <person name="Teshima H."/>
            <person name="Detter J.C."/>
            <person name="Han C.S."/>
            <person name="Tapia R."/>
            <person name="Land M.L."/>
            <person name="Hauser L."/>
            <person name="Kyrpides N.C."/>
            <person name="Ivanova N.N."/>
            <person name="Pagani I."/>
            <person name="Huntmann M."/>
            <person name="Wei C.L."/>
            <person name="Davenport K.W."/>
            <person name="Daligault H."/>
            <person name="Chain P.S."/>
            <person name="Chen A."/>
            <person name="Mavromatis K."/>
            <person name="Markowitz V."/>
            <person name="Szeto E."/>
            <person name="Mikhailova N."/>
            <person name="Pati A."/>
            <person name="Wagner M."/>
            <person name="Woyke T."/>
            <person name="Ollivier B."/>
            <person name="Klenk H.P."/>
            <person name="Spring S."/>
            <person name="Loy A."/>
        </authorList>
    </citation>
    <scope>NUCLEOTIDE SEQUENCE [LARGE SCALE GENOMIC DNA]</scope>
    <source>
        <strain evidence="3">ATCC BAA-275 / DSM 13257 / NCIMB 13706 / S10</strain>
    </source>
</reference>
<keyword evidence="3" id="KW-1185">Reference proteome</keyword>
<evidence type="ECO:0000313" key="3">
    <source>
        <dbReference type="Proteomes" id="UP000005262"/>
    </source>
</evidence>
<dbReference type="HOGENOM" id="CLU_187592_0_1_9"/>
<organism evidence="2 3">
    <name type="scientific">Desulfosporosinus meridiei (strain ATCC BAA-275 / DSM 13257 / KCTC 12902 / NCIMB 13706 / S10)</name>
    <dbReference type="NCBI Taxonomy" id="768704"/>
    <lineage>
        <taxon>Bacteria</taxon>
        <taxon>Bacillati</taxon>
        <taxon>Bacillota</taxon>
        <taxon>Clostridia</taxon>
        <taxon>Eubacteriales</taxon>
        <taxon>Desulfitobacteriaceae</taxon>
        <taxon>Desulfosporosinus</taxon>
    </lineage>
</organism>
<feature type="transmembrane region" description="Helical" evidence="1">
    <location>
        <begin position="61"/>
        <end position="81"/>
    </location>
</feature>
<dbReference type="KEGG" id="dmi:Desmer_3265"/>
<dbReference type="eggNOG" id="ENOG5033A9G">
    <property type="taxonomic scope" value="Bacteria"/>
</dbReference>
<keyword evidence="1" id="KW-0812">Transmembrane</keyword>